<dbReference type="RefSeq" id="WP_272181658.1">
    <property type="nucleotide sequence ID" value="NZ_JAQOMS010000002.1"/>
</dbReference>
<evidence type="ECO:0000256" key="1">
    <source>
        <dbReference type="ARBA" id="ARBA00012552"/>
    </source>
</evidence>
<evidence type="ECO:0000256" key="7">
    <source>
        <dbReference type="ARBA" id="ARBA00023016"/>
    </source>
</evidence>
<dbReference type="SMART" id="SM00490">
    <property type="entry name" value="HELICc"/>
    <property type="match status" value="1"/>
</dbReference>
<comment type="caution">
    <text evidence="13">The sequence shown here is derived from an EMBL/GenBank/DDBJ whole genome shotgun (WGS) entry which is preliminary data.</text>
</comment>
<evidence type="ECO:0000256" key="6">
    <source>
        <dbReference type="ARBA" id="ARBA00022840"/>
    </source>
</evidence>
<dbReference type="Pfam" id="PF00271">
    <property type="entry name" value="Helicase_C"/>
    <property type="match status" value="1"/>
</dbReference>
<evidence type="ECO:0000256" key="2">
    <source>
        <dbReference type="ARBA" id="ARBA00022490"/>
    </source>
</evidence>
<evidence type="ECO:0000259" key="11">
    <source>
        <dbReference type="PROSITE" id="PS51194"/>
    </source>
</evidence>
<gene>
    <name evidence="13" type="ORF">PN838_19015</name>
</gene>
<evidence type="ECO:0000256" key="4">
    <source>
        <dbReference type="ARBA" id="ARBA00022801"/>
    </source>
</evidence>
<evidence type="ECO:0000256" key="8">
    <source>
        <dbReference type="PROSITE-ProRule" id="PRU00552"/>
    </source>
</evidence>
<sequence length="457" mass="50671">MTENVTPQPNAAVVAEATELKFADLGLSPEVLDAVHSVGYETPSPIQAECIPHILNGDDVLGIAQTGTGKTAAFALPALCKLDAKINSPQVLVLTPTRELAIQVAEAFSTYAEKLSGFHVLPIYGGQDFRTQLRSLKRGVHVVVGTPSRVMDHMRRETLDLSNLKMVILDEADEMLRMGFIDDVEWIMEHVPKQAQIALFSATMPAQILKVTKNYLKNPKEVRIKPKTASHSNITQQYWIVNNNQKLDVLTRILELIQFDGMIIFVKTRISTSELADKLSARGYAAAALNGDMNQSHREQCIESLKSGRLDIIIATDVAARGIDVERVSHVINYDLPYDVESYVHRVGRTGRAGRKGNAILFAAPRERRLLKTIERETKQTILPYEAPSNEEVTQLRVSSFKEKISDALGSQELEFFQKLAIEYAEEHQMDVAEVAGALTYLAQQEAPLQVTGKGMP</sequence>
<dbReference type="CDD" id="cd18787">
    <property type="entry name" value="SF2_C_DEAD"/>
    <property type="match status" value="1"/>
</dbReference>
<dbReference type="SUPFAM" id="SSF52540">
    <property type="entry name" value="P-loop containing nucleoside triphosphate hydrolases"/>
    <property type="match status" value="1"/>
</dbReference>
<dbReference type="PROSITE" id="PS51194">
    <property type="entry name" value="HELICASE_CTER"/>
    <property type="match status" value="1"/>
</dbReference>
<dbReference type="Gene3D" id="3.40.50.300">
    <property type="entry name" value="P-loop containing nucleotide triphosphate hydrolases"/>
    <property type="match status" value="2"/>
</dbReference>
<keyword evidence="4 9" id="KW-0378">Hydrolase</keyword>
<proteinExistence type="inferred from homology"/>
<name>A0ABT5FGT8_9GAMM</name>
<dbReference type="EMBL" id="JAQOMS010000002">
    <property type="protein sequence ID" value="MDC2890462.1"/>
    <property type="molecule type" value="Genomic_DNA"/>
</dbReference>
<dbReference type="PANTHER" id="PTHR47963:SF8">
    <property type="entry name" value="ATP-DEPENDENT RNA HELICASE DEAD"/>
    <property type="match status" value="1"/>
</dbReference>
<feature type="domain" description="Helicase ATP-binding" evidence="10">
    <location>
        <begin position="51"/>
        <end position="222"/>
    </location>
</feature>
<keyword evidence="3 9" id="KW-0547">Nucleotide-binding</keyword>
<reference evidence="13 14" key="1">
    <citation type="submission" date="2023-01" db="EMBL/GenBank/DDBJ databases">
        <title>Psychrosphaera sp. nov., isolated from marine algae.</title>
        <authorList>
            <person name="Bayburt H."/>
            <person name="Choi B.J."/>
            <person name="Kim J.M."/>
            <person name="Choi D.G."/>
            <person name="Jeon C.O."/>
        </authorList>
    </citation>
    <scope>NUCLEOTIDE SEQUENCE [LARGE SCALE GENOMIC DNA]</scope>
    <source>
        <strain evidence="13 14">G1-22</strain>
    </source>
</reference>
<dbReference type="PROSITE" id="PS51192">
    <property type="entry name" value="HELICASE_ATP_BIND_1"/>
    <property type="match status" value="1"/>
</dbReference>
<dbReference type="InterPro" id="IPR014001">
    <property type="entry name" value="Helicase_ATP-bd"/>
</dbReference>
<keyword evidence="14" id="KW-1185">Reference proteome</keyword>
<evidence type="ECO:0000313" key="14">
    <source>
        <dbReference type="Proteomes" id="UP001528411"/>
    </source>
</evidence>
<keyword evidence="2" id="KW-0963">Cytoplasm</keyword>
<keyword evidence="6 9" id="KW-0067">ATP-binding</keyword>
<dbReference type="EC" id="3.6.4.13" evidence="1"/>
<evidence type="ECO:0000256" key="3">
    <source>
        <dbReference type="ARBA" id="ARBA00022741"/>
    </source>
</evidence>
<dbReference type="GO" id="GO:0004386">
    <property type="term" value="F:helicase activity"/>
    <property type="evidence" value="ECO:0007669"/>
    <property type="project" value="UniProtKB-KW"/>
</dbReference>
<evidence type="ECO:0000259" key="12">
    <source>
        <dbReference type="PROSITE" id="PS51195"/>
    </source>
</evidence>
<dbReference type="Pfam" id="PF00270">
    <property type="entry name" value="DEAD"/>
    <property type="match status" value="1"/>
</dbReference>
<evidence type="ECO:0000313" key="13">
    <source>
        <dbReference type="EMBL" id="MDC2890462.1"/>
    </source>
</evidence>
<dbReference type="CDD" id="cd00268">
    <property type="entry name" value="DEADc"/>
    <property type="match status" value="1"/>
</dbReference>
<dbReference type="PROSITE" id="PS00039">
    <property type="entry name" value="DEAD_ATP_HELICASE"/>
    <property type="match status" value="1"/>
</dbReference>
<protein>
    <recommendedName>
        <fullName evidence="1">RNA helicase</fullName>
        <ecNumber evidence="1">3.6.4.13</ecNumber>
    </recommendedName>
</protein>
<dbReference type="InterPro" id="IPR014014">
    <property type="entry name" value="RNA_helicase_DEAD_Q_motif"/>
</dbReference>
<feature type="domain" description="Helicase C-terminal" evidence="11">
    <location>
        <begin position="249"/>
        <end position="395"/>
    </location>
</feature>
<organism evidence="13 14">
    <name type="scientific">Psychrosphaera algicola</name>
    <dbReference type="NCBI Taxonomy" id="3023714"/>
    <lineage>
        <taxon>Bacteria</taxon>
        <taxon>Pseudomonadati</taxon>
        <taxon>Pseudomonadota</taxon>
        <taxon>Gammaproteobacteria</taxon>
        <taxon>Alteromonadales</taxon>
        <taxon>Pseudoalteromonadaceae</taxon>
        <taxon>Psychrosphaera</taxon>
    </lineage>
</organism>
<dbReference type="PROSITE" id="PS51195">
    <property type="entry name" value="Q_MOTIF"/>
    <property type="match status" value="1"/>
</dbReference>
<accession>A0ABT5FGT8</accession>
<dbReference type="Proteomes" id="UP001528411">
    <property type="component" value="Unassembled WGS sequence"/>
</dbReference>
<keyword evidence="5 9" id="KW-0347">Helicase</keyword>
<dbReference type="InterPro" id="IPR027417">
    <property type="entry name" value="P-loop_NTPase"/>
</dbReference>
<evidence type="ECO:0000259" key="10">
    <source>
        <dbReference type="PROSITE" id="PS51192"/>
    </source>
</evidence>
<dbReference type="SMART" id="SM00487">
    <property type="entry name" value="DEXDc"/>
    <property type="match status" value="1"/>
</dbReference>
<dbReference type="InterPro" id="IPR011545">
    <property type="entry name" value="DEAD/DEAH_box_helicase_dom"/>
</dbReference>
<dbReference type="InterPro" id="IPR001650">
    <property type="entry name" value="Helicase_C-like"/>
</dbReference>
<evidence type="ECO:0000256" key="5">
    <source>
        <dbReference type="ARBA" id="ARBA00022806"/>
    </source>
</evidence>
<keyword evidence="7" id="KW-0346">Stress response</keyword>
<dbReference type="InterPro" id="IPR000629">
    <property type="entry name" value="RNA-helicase_DEAD-box_CS"/>
</dbReference>
<dbReference type="Pfam" id="PF25399">
    <property type="entry name" value="DeaD_dimer"/>
    <property type="match status" value="1"/>
</dbReference>
<evidence type="ECO:0000256" key="9">
    <source>
        <dbReference type="RuleBase" id="RU000492"/>
    </source>
</evidence>
<dbReference type="InterPro" id="IPR050547">
    <property type="entry name" value="DEAD_box_RNA_helicases"/>
</dbReference>
<feature type="short sequence motif" description="Q motif" evidence="8">
    <location>
        <begin position="20"/>
        <end position="48"/>
    </location>
</feature>
<dbReference type="PANTHER" id="PTHR47963">
    <property type="entry name" value="DEAD-BOX ATP-DEPENDENT RNA HELICASE 47, MITOCHONDRIAL"/>
    <property type="match status" value="1"/>
</dbReference>
<dbReference type="InterPro" id="IPR044742">
    <property type="entry name" value="DEAD/DEAH_RhlB"/>
</dbReference>
<comment type="similarity">
    <text evidence="9">Belongs to the DEAD box helicase family.</text>
</comment>
<feature type="domain" description="DEAD-box RNA helicase Q" evidence="12">
    <location>
        <begin position="20"/>
        <end position="48"/>
    </location>
</feature>
<dbReference type="InterPro" id="IPR057325">
    <property type="entry name" value="DeaD_dimer"/>
</dbReference>